<keyword evidence="1" id="KW-1133">Transmembrane helix</keyword>
<name>A0A5K7XDV7_9BACT</name>
<dbReference type="KEGG" id="lpav:PLANPX_2138"/>
<gene>
    <name evidence="2" type="ORF">PLANPX_2138</name>
</gene>
<evidence type="ECO:0000256" key="1">
    <source>
        <dbReference type="SAM" id="Phobius"/>
    </source>
</evidence>
<keyword evidence="1" id="KW-0472">Membrane</keyword>
<accession>A0A5K7XDV7</accession>
<feature type="transmembrane region" description="Helical" evidence="1">
    <location>
        <begin position="61"/>
        <end position="83"/>
    </location>
</feature>
<dbReference type="EMBL" id="AP021861">
    <property type="protein sequence ID" value="BBO32526.1"/>
    <property type="molecule type" value="Genomic_DNA"/>
</dbReference>
<feature type="transmembrane region" description="Helical" evidence="1">
    <location>
        <begin position="33"/>
        <end position="54"/>
    </location>
</feature>
<feature type="transmembrane region" description="Helical" evidence="1">
    <location>
        <begin position="121"/>
        <end position="145"/>
    </location>
</feature>
<dbReference type="Proteomes" id="UP000326837">
    <property type="component" value="Chromosome"/>
</dbReference>
<evidence type="ECO:0000313" key="3">
    <source>
        <dbReference type="Proteomes" id="UP000326837"/>
    </source>
</evidence>
<sequence>MSQQAGFSVRSLLAFTAVAALFLGPVAAPSVSWVFPVATLAIGVVVFAMQWSVASPAARPLWLSFLVGVGFTFLLLFALHYGYQSQSLPEPFVSFVAEPVWRTVHDGPLYAGIDEYKRFKAYAFCLQIATMILPSLIAAALFSMFTPRKIPEK</sequence>
<protein>
    <submittedName>
        <fullName evidence="2">Uncharacterized protein</fullName>
    </submittedName>
</protein>
<keyword evidence="1" id="KW-0812">Transmembrane</keyword>
<feature type="transmembrane region" description="Helical" evidence="1">
    <location>
        <begin position="7"/>
        <end position="27"/>
    </location>
</feature>
<proteinExistence type="predicted"/>
<dbReference type="AlphaFoldDB" id="A0A5K7XDV7"/>
<keyword evidence="3" id="KW-1185">Reference proteome</keyword>
<reference evidence="3" key="1">
    <citation type="submission" date="2019-10" db="EMBL/GenBank/DDBJ databases">
        <title>Lacipirellula parvula gen. nov., sp. nov., representing a lineage of planctomycetes widespread in freshwater anoxic habitats, and description of the family Lacipirellulaceae.</title>
        <authorList>
            <person name="Dedysh S.N."/>
            <person name="Kulichevskaya I.S."/>
            <person name="Beletsky A.V."/>
            <person name="Rakitin A.L."/>
            <person name="Mardanov A.V."/>
            <person name="Ivanova A.A."/>
            <person name="Saltykova V.X."/>
            <person name="Rijpstra W.I.C."/>
            <person name="Sinninghe Damste J.S."/>
            <person name="Ravin N.V."/>
        </authorList>
    </citation>
    <scope>NUCLEOTIDE SEQUENCE [LARGE SCALE GENOMIC DNA]</scope>
    <source>
        <strain evidence="3">PX69</strain>
    </source>
</reference>
<organism evidence="2 3">
    <name type="scientific">Lacipirellula parvula</name>
    <dbReference type="NCBI Taxonomy" id="2650471"/>
    <lineage>
        <taxon>Bacteria</taxon>
        <taxon>Pseudomonadati</taxon>
        <taxon>Planctomycetota</taxon>
        <taxon>Planctomycetia</taxon>
        <taxon>Pirellulales</taxon>
        <taxon>Lacipirellulaceae</taxon>
        <taxon>Lacipirellula</taxon>
    </lineage>
</organism>
<dbReference type="RefSeq" id="WP_152098474.1">
    <property type="nucleotide sequence ID" value="NZ_AP021861.1"/>
</dbReference>
<evidence type="ECO:0000313" key="2">
    <source>
        <dbReference type="EMBL" id="BBO32526.1"/>
    </source>
</evidence>